<dbReference type="PROSITE" id="PS51718">
    <property type="entry name" value="G_DYNAMIN_2"/>
    <property type="match status" value="1"/>
</dbReference>
<sequence length="696" mass="78624">MKKENIDVSAFTGIHGQEHIRILDTIDRMRDLGINEDLSIPQIVVVGDQSSGKSSTLQAITQLPLAVDSELCTRFATQIVLRRTAHSSVKVSIIPGSSSSTDDATKRHLQEFFRSFDLDEFDGDAFTEVVNEAAAHMGLPSAGTDKRDFLERRFSGDVLKIELSGPDQLHLSVVDVPGLFHNPTKFQTKSDLAIVRELISNYMKNPRSIILAVMDARVNISNQEVFRLARSVDKDGFRTVGVITKCDALQPGDEKEVLQVAQNSVERLKHGWFLVKNRSTQDILRGVSLKQRNLNEKTFFQNPPWNALPKQRMGIDALKDFLGQLLLSHIRKEYPQLVKEIESLAEKTEKDLEACGPPRQTPAEQRRYLTRVAMTYQKKVCDSLIGLYNGDLGSKHPLKLRLNIRTINEEFADDFKHNGHKRVFKAVDGGLDNDFSRYNTAAVKDEEDIYEWIREVYRDSRGVELPGTVNPAVLEHIFRQQSIPWQDLSERYLSRAKDAVKSYLDHIFPSIIGDEDISSKLVAFIQPKMTESTAKADEELKDVLHDERGGVLQTVNRYMSENIAAIREERVMARLKAATQLDKYNQPITFALVSRVVHLSNEDHTVYDIHDILKAYYKVAGKRFMDNVVMQVVERHILGDRGPLKLFTPDLVADLSDEDLEFIAGESYSTSATRAELKSKLERLRGALGVAAGIPR</sequence>
<dbReference type="Gene3D" id="1.20.120.1240">
    <property type="entry name" value="Dynamin, middle domain"/>
    <property type="match status" value="1"/>
</dbReference>
<dbReference type="InterPro" id="IPR022812">
    <property type="entry name" value="Dynamin"/>
</dbReference>
<dbReference type="Pfam" id="PF00350">
    <property type="entry name" value="Dynamin_N"/>
    <property type="match status" value="1"/>
</dbReference>
<dbReference type="AlphaFoldDB" id="A0A232LQP6"/>
<dbReference type="PANTHER" id="PTHR11566">
    <property type="entry name" value="DYNAMIN"/>
    <property type="match status" value="1"/>
</dbReference>
<dbReference type="InterPro" id="IPR030381">
    <property type="entry name" value="G_DYNAMIN_dom"/>
</dbReference>
<dbReference type="Pfam" id="PF01031">
    <property type="entry name" value="Dynamin_M"/>
    <property type="match status" value="1"/>
</dbReference>
<dbReference type="FunFam" id="3.40.50.300:FF:001425">
    <property type="entry name" value="Dynamin GTPase, putative"/>
    <property type="match status" value="1"/>
</dbReference>
<evidence type="ECO:0000313" key="5">
    <source>
        <dbReference type="EMBL" id="OXV06459.1"/>
    </source>
</evidence>
<feature type="domain" description="GED" evidence="3">
    <location>
        <begin position="606"/>
        <end position="696"/>
    </location>
</feature>
<dbReference type="PROSITE" id="PS51388">
    <property type="entry name" value="GED"/>
    <property type="match status" value="1"/>
</dbReference>
<name>A0A232LQP6_9EURO</name>
<dbReference type="CDD" id="cd08771">
    <property type="entry name" value="DLP_1"/>
    <property type="match status" value="1"/>
</dbReference>
<reference evidence="5 6" key="1">
    <citation type="journal article" date="2015" name="Environ. Microbiol.">
        <title>Metagenome sequence of Elaphomyces granulatus from sporocarp tissue reveals Ascomycota ectomycorrhizal fingerprints of genome expansion and a Proteobacteria-rich microbiome.</title>
        <authorList>
            <person name="Quandt C.A."/>
            <person name="Kohler A."/>
            <person name="Hesse C.N."/>
            <person name="Sharpton T.J."/>
            <person name="Martin F."/>
            <person name="Spatafora J.W."/>
        </authorList>
    </citation>
    <scope>NUCLEOTIDE SEQUENCE [LARGE SCALE GENOMIC DNA]</scope>
    <source>
        <strain evidence="5 6">OSC145934</strain>
    </source>
</reference>
<dbReference type="GO" id="GO:0005525">
    <property type="term" value="F:GTP binding"/>
    <property type="evidence" value="ECO:0007669"/>
    <property type="project" value="InterPro"/>
</dbReference>
<dbReference type="GO" id="GO:0005874">
    <property type="term" value="C:microtubule"/>
    <property type="evidence" value="ECO:0007669"/>
    <property type="project" value="TreeGrafter"/>
</dbReference>
<dbReference type="PRINTS" id="PR00195">
    <property type="entry name" value="DYNAMIN"/>
</dbReference>
<accession>A0A232LQP6</accession>
<evidence type="ECO:0000259" key="3">
    <source>
        <dbReference type="PROSITE" id="PS51388"/>
    </source>
</evidence>
<dbReference type="EMBL" id="NPHW01005725">
    <property type="protein sequence ID" value="OXV06459.1"/>
    <property type="molecule type" value="Genomic_DNA"/>
</dbReference>
<keyword evidence="1" id="KW-0547">Nucleotide-binding</keyword>
<dbReference type="Gene3D" id="3.40.50.300">
    <property type="entry name" value="P-loop containing nucleotide triphosphate hydrolases"/>
    <property type="match status" value="1"/>
</dbReference>
<keyword evidence="2" id="KW-0342">GTP-binding</keyword>
<dbReference type="GO" id="GO:0006897">
    <property type="term" value="P:endocytosis"/>
    <property type="evidence" value="ECO:0007669"/>
    <property type="project" value="TreeGrafter"/>
</dbReference>
<organism evidence="5 6">
    <name type="scientific">Elaphomyces granulatus</name>
    <dbReference type="NCBI Taxonomy" id="519963"/>
    <lineage>
        <taxon>Eukaryota</taxon>
        <taxon>Fungi</taxon>
        <taxon>Dikarya</taxon>
        <taxon>Ascomycota</taxon>
        <taxon>Pezizomycotina</taxon>
        <taxon>Eurotiomycetes</taxon>
        <taxon>Eurotiomycetidae</taxon>
        <taxon>Eurotiales</taxon>
        <taxon>Elaphomycetaceae</taxon>
        <taxon>Elaphomyces</taxon>
    </lineage>
</organism>
<gene>
    <name evidence="5" type="ORF">Egran_05771</name>
</gene>
<dbReference type="PANTHER" id="PTHR11566:SF21">
    <property type="entry name" value="DYNAMIN RELATED PROTEIN 1, ISOFORM A"/>
    <property type="match status" value="1"/>
</dbReference>
<dbReference type="GO" id="GO:0008017">
    <property type="term" value="F:microtubule binding"/>
    <property type="evidence" value="ECO:0007669"/>
    <property type="project" value="TreeGrafter"/>
</dbReference>
<evidence type="ECO:0000313" key="6">
    <source>
        <dbReference type="Proteomes" id="UP000243515"/>
    </source>
</evidence>
<evidence type="ECO:0000256" key="1">
    <source>
        <dbReference type="ARBA" id="ARBA00022741"/>
    </source>
</evidence>
<comment type="caution">
    <text evidence="5">The sequence shown here is derived from an EMBL/GenBank/DDBJ whole genome shotgun (WGS) entry which is preliminary data.</text>
</comment>
<keyword evidence="6" id="KW-1185">Reference proteome</keyword>
<protein>
    <recommendedName>
        <fullName evidence="7">GED domain-containing protein</fullName>
    </recommendedName>
</protein>
<dbReference type="InterPro" id="IPR027417">
    <property type="entry name" value="P-loop_NTPase"/>
</dbReference>
<dbReference type="InterPro" id="IPR000375">
    <property type="entry name" value="Dynamin_stalk"/>
</dbReference>
<dbReference type="SUPFAM" id="SSF52540">
    <property type="entry name" value="P-loop containing nucleoside triphosphate hydrolases"/>
    <property type="match status" value="1"/>
</dbReference>
<dbReference type="GO" id="GO:0000266">
    <property type="term" value="P:mitochondrial fission"/>
    <property type="evidence" value="ECO:0007669"/>
    <property type="project" value="TreeGrafter"/>
</dbReference>
<feature type="domain" description="Dynamin-type G" evidence="4">
    <location>
        <begin position="37"/>
        <end position="335"/>
    </location>
</feature>
<evidence type="ECO:0008006" key="7">
    <source>
        <dbReference type="Google" id="ProtNLM"/>
    </source>
</evidence>
<dbReference type="OrthoDB" id="415706at2759"/>
<dbReference type="Proteomes" id="UP000243515">
    <property type="component" value="Unassembled WGS sequence"/>
</dbReference>
<dbReference type="SMART" id="SM00053">
    <property type="entry name" value="DYNc"/>
    <property type="match status" value="1"/>
</dbReference>
<dbReference type="GO" id="GO:0016559">
    <property type="term" value="P:peroxisome fission"/>
    <property type="evidence" value="ECO:0007669"/>
    <property type="project" value="TreeGrafter"/>
</dbReference>
<dbReference type="GO" id="GO:0003924">
    <property type="term" value="F:GTPase activity"/>
    <property type="evidence" value="ECO:0007669"/>
    <property type="project" value="InterPro"/>
</dbReference>
<dbReference type="GO" id="GO:0016020">
    <property type="term" value="C:membrane"/>
    <property type="evidence" value="ECO:0007669"/>
    <property type="project" value="TreeGrafter"/>
</dbReference>
<dbReference type="GO" id="GO:0005739">
    <property type="term" value="C:mitochondrion"/>
    <property type="evidence" value="ECO:0007669"/>
    <property type="project" value="TreeGrafter"/>
</dbReference>
<evidence type="ECO:0000259" key="4">
    <source>
        <dbReference type="PROSITE" id="PS51718"/>
    </source>
</evidence>
<dbReference type="InterPro" id="IPR045063">
    <property type="entry name" value="Dynamin_N"/>
</dbReference>
<dbReference type="GO" id="GO:0048312">
    <property type="term" value="P:intracellular distribution of mitochondria"/>
    <property type="evidence" value="ECO:0007669"/>
    <property type="project" value="TreeGrafter"/>
</dbReference>
<dbReference type="InterPro" id="IPR001401">
    <property type="entry name" value="Dynamin_GTPase"/>
</dbReference>
<evidence type="ECO:0000256" key="2">
    <source>
        <dbReference type="ARBA" id="ARBA00023134"/>
    </source>
</evidence>
<proteinExistence type="predicted"/>
<dbReference type="InterPro" id="IPR020850">
    <property type="entry name" value="GED_dom"/>
</dbReference>